<keyword evidence="1" id="KW-0732">Signal</keyword>
<feature type="signal peptide" evidence="1">
    <location>
        <begin position="1"/>
        <end position="19"/>
    </location>
</feature>
<gene>
    <name evidence="3" type="ORF">SAMN05216323_104921</name>
</gene>
<dbReference type="SUPFAM" id="SSF101874">
    <property type="entry name" value="YceI-like"/>
    <property type="match status" value="1"/>
</dbReference>
<dbReference type="InterPro" id="IPR036761">
    <property type="entry name" value="TTHA0802/YceI-like_sf"/>
</dbReference>
<evidence type="ECO:0000313" key="3">
    <source>
        <dbReference type="EMBL" id="SDC76368.1"/>
    </source>
</evidence>
<name>A0A1G6P8P2_9BACT</name>
<evidence type="ECO:0000256" key="1">
    <source>
        <dbReference type="SAM" id="SignalP"/>
    </source>
</evidence>
<dbReference type="Pfam" id="PF04264">
    <property type="entry name" value="YceI"/>
    <property type="match status" value="1"/>
</dbReference>
<sequence length="194" mass="21246">MKTTILSLLALATALSVNAQDKWSVDKSHTSVNFSVSHLVITDIDGQFKRYEGSVVSPSSDFVGATVNFSVDVNSINTNNEGRDKHLMGDDFFNAEKFPKMVFKSVSFVKKNGNKYALTGDLTIRDITKRVTFDVNYGGTVKDAYGNTKAGFKATTVIDRIEYGLKWNALIETGGATVGKEVTITVNIELSKEK</sequence>
<dbReference type="Gene3D" id="2.40.128.110">
    <property type="entry name" value="Lipid/polyisoprenoid-binding, YceI-like"/>
    <property type="match status" value="1"/>
</dbReference>
<dbReference type="InterPro" id="IPR007372">
    <property type="entry name" value="Lipid/polyisoprenoid-bd_YceI"/>
</dbReference>
<protein>
    <submittedName>
        <fullName evidence="3">Polyisoprenoid-binding protein YceI</fullName>
    </submittedName>
</protein>
<dbReference type="Proteomes" id="UP000199452">
    <property type="component" value="Unassembled WGS sequence"/>
</dbReference>
<dbReference type="PANTHER" id="PTHR34406:SF1">
    <property type="entry name" value="PROTEIN YCEI"/>
    <property type="match status" value="1"/>
</dbReference>
<dbReference type="STRING" id="1640674.SAMN05216323_104921"/>
<feature type="chain" id="PRO_5011483418" evidence="1">
    <location>
        <begin position="20"/>
        <end position="194"/>
    </location>
</feature>
<accession>A0A1G6P8P2</accession>
<feature type="domain" description="Lipid/polyisoprenoid-binding YceI-like" evidence="2">
    <location>
        <begin position="22"/>
        <end position="191"/>
    </location>
</feature>
<dbReference type="AlphaFoldDB" id="A0A1G6P8P2"/>
<dbReference type="PANTHER" id="PTHR34406">
    <property type="entry name" value="PROTEIN YCEI"/>
    <property type="match status" value="1"/>
</dbReference>
<dbReference type="OrthoDB" id="9811006at2"/>
<dbReference type="SMART" id="SM00867">
    <property type="entry name" value="YceI"/>
    <property type="match status" value="1"/>
</dbReference>
<reference evidence="3 4" key="1">
    <citation type="submission" date="2016-09" db="EMBL/GenBank/DDBJ databases">
        <authorList>
            <person name="Capua I."/>
            <person name="De Benedictis P."/>
            <person name="Joannis T."/>
            <person name="Lombin L.H."/>
            <person name="Cattoli G."/>
        </authorList>
    </citation>
    <scope>NUCLEOTIDE SEQUENCE [LARGE SCALE GENOMIC DNA]</scope>
    <source>
        <strain evidence="3 4">A7P-90m</strain>
    </source>
</reference>
<organism evidence="3 4">
    <name type="scientific">Williamwhitmania taraxaci</name>
    <dbReference type="NCBI Taxonomy" id="1640674"/>
    <lineage>
        <taxon>Bacteria</taxon>
        <taxon>Pseudomonadati</taxon>
        <taxon>Bacteroidota</taxon>
        <taxon>Bacteroidia</taxon>
        <taxon>Bacteroidales</taxon>
        <taxon>Williamwhitmaniaceae</taxon>
        <taxon>Williamwhitmania</taxon>
    </lineage>
</organism>
<evidence type="ECO:0000313" key="4">
    <source>
        <dbReference type="Proteomes" id="UP000199452"/>
    </source>
</evidence>
<dbReference type="RefSeq" id="WP_092439481.1">
    <property type="nucleotide sequence ID" value="NZ_FMYP01000049.1"/>
</dbReference>
<keyword evidence="4" id="KW-1185">Reference proteome</keyword>
<proteinExistence type="predicted"/>
<evidence type="ECO:0000259" key="2">
    <source>
        <dbReference type="SMART" id="SM00867"/>
    </source>
</evidence>
<dbReference type="EMBL" id="FMYP01000049">
    <property type="protein sequence ID" value="SDC76368.1"/>
    <property type="molecule type" value="Genomic_DNA"/>
</dbReference>